<keyword evidence="1" id="KW-0597">Phosphoprotein</keyword>
<dbReference type="SUPFAM" id="SSF56854">
    <property type="entry name" value="Bcl-2 inhibitors of programmed cell death"/>
    <property type="match status" value="1"/>
</dbReference>
<dbReference type="PANTHER" id="PTHR14965">
    <property type="entry name" value="SI:CH73-248E21.1"/>
    <property type="match status" value="1"/>
</dbReference>
<protein>
    <recommendedName>
        <fullName evidence="6">Bcl-2-like protein 12</fullName>
    </recommendedName>
</protein>
<dbReference type="Proteomes" id="UP001046870">
    <property type="component" value="Chromosome 1"/>
</dbReference>
<dbReference type="GO" id="GO:2001236">
    <property type="term" value="P:regulation of extrinsic apoptotic signaling pathway"/>
    <property type="evidence" value="ECO:0007669"/>
    <property type="project" value="TreeGrafter"/>
</dbReference>
<dbReference type="InterPro" id="IPR036834">
    <property type="entry name" value="Bcl-2-like_sf"/>
</dbReference>
<gene>
    <name evidence="4" type="ORF">MATL_G00011290</name>
</gene>
<proteinExistence type="predicted"/>
<comment type="caution">
    <text evidence="4">The sequence shown here is derived from an EMBL/GenBank/DDBJ whole genome shotgun (WGS) entry which is preliminary data.</text>
</comment>
<name>A0A9D3QG72_MEGAT</name>
<evidence type="ECO:0000256" key="3">
    <source>
        <dbReference type="SAM" id="MobiDB-lite"/>
    </source>
</evidence>
<feature type="region of interest" description="Disordered" evidence="3">
    <location>
        <begin position="133"/>
        <end position="244"/>
    </location>
</feature>
<keyword evidence="2" id="KW-0053">Apoptosis</keyword>
<feature type="compositionally biased region" description="Basic and acidic residues" evidence="3">
    <location>
        <begin position="210"/>
        <end position="223"/>
    </location>
</feature>
<evidence type="ECO:0000256" key="2">
    <source>
        <dbReference type="ARBA" id="ARBA00022703"/>
    </source>
</evidence>
<dbReference type="PANTHER" id="PTHR14965:SF2">
    <property type="entry name" value="BCL-2-LIKE PROTEIN 12"/>
    <property type="match status" value="1"/>
</dbReference>
<evidence type="ECO:0000256" key="1">
    <source>
        <dbReference type="ARBA" id="ARBA00022553"/>
    </source>
</evidence>
<dbReference type="EMBL" id="JAFDVH010000001">
    <property type="protein sequence ID" value="KAG7492135.1"/>
    <property type="molecule type" value="Genomic_DNA"/>
</dbReference>
<feature type="compositionally biased region" description="Basic and acidic residues" evidence="3">
    <location>
        <begin position="144"/>
        <end position="162"/>
    </location>
</feature>
<evidence type="ECO:0000313" key="5">
    <source>
        <dbReference type="Proteomes" id="UP001046870"/>
    </source>
</evidence>
<evidence type="ECO:0000313" key="4">
    <source>
        <dbReference type="EMBL" id="KAG7492135.1"/>
    </source>
</evidence>
<dbReference type="OrthoDB" id="9948760at2759"/>
<keyword evidence="5" id="KW-1185">Reference proteome</keyword>
<feature type="compositionally biased region" description="Basic residues" evidence="3">
    <location>
        <begin position="133"/>
        <end position="143"/>
    </location>
</feature>
<evidence type="ECO:0008006" key="6">
    <source>
        <dbReference type="Google" id="ProtNLM"/>
    </source>
</evidence>
<organism evidence="4 5">
    <name type="scientific">Megalops atlanticus</name>
    <name type="common">Tarpon</name>
    <name type="synonym">Clupea gigantea</name>
    <dbReference type="NCBI Taxonomy" id="7932"/>
    <lineage>
        <taxon>Eukaryota</taxon>
        <taxon>Metazoa</taxon>
        <taxon>Chordata</taxon>
        <taxon>Craniata</taxon>
        <taxon>Vertebrata</taxon>
        <taxon>Euteleostomi</taxon>
        <taxon>Actinopterygii</taxon>
        <taxon>Neopterygii</taxon>
        <taxon>Teleostei</taxon>
        <taxon>Elopiformes</taxon>
        <taxon>Megalopidae</taxon>
        <taxon>Megalops</taxon>
    </lineage>
</organism>
<accession>A0A9D3QG72</accession>
<sequence>MRILDRKNDRSYKRTVERITTLDIKTLKGMSSVAVHPLSIPHSRPPSPCSSLPLLETREETRLVLEAFLRQSITVPLAQRPGRVGGAYKDHSKLSVVGRESRKRVEDGWDSLDEQISAAEEKKHGIKDLIKKRLRRHSTKTRSLKKDASKAESVLSHHKDGSLDADSTPGQSKLEVAVYSSDEEGEKIEDKKKKKKKSPFSTLIRKLKSKKEEPENQDLEPKRPSSLSLRPEAEPEMTTVSPTHPPEFYEEVAETLVKIVQKQVPVKLSPVGPPTPTTESNEKEMVVNQLVQVLSMQGDAINNKIESDPFLRSSLARLSYPSFAKLLDTFANQTEAPVPAPASPTLSRVAVTMEVSRRVITATGTQRMRGFAEQYMQNFAPWVQRQGGWKRRTEGKYTGEDCPIRGCL</sequence>
<dbReference type="AlphaFoldDB" id="A0A9D3QG72"/>
<dbReference type="GO" id="GO:0006915">
    <property type="term" value="P:apoptotic process"/>
    <property type="evidence" value="ECO:0007669"/>
    <property type="project" value="UniProtKB-KW"/>
</dbReference>
<reference evidence="4" key="1">
    <citation type="submission" date="2021-01" db="EMBL/GenBank/DDBJ databases">
        <authorList>
            <person name="Zahm M."/>
            <person name="Roques C."/>
            <person name="Cabau C."/>
            <person name="Klopp C."/>
            <person name="Donnadieu C."/>
            <person name="Jouanno E."/>
            <person name="Lampietro C."/>
            <person name="Louis A."/>
            <person name="Herpin A."/>
            <person name="Echchiki A."/>
            <person name="Berthelot C."/>
            <person name="Parey E."/>
            <person name="Roest-Crollius H."/>
            <person name="Braasch I."/>
            <person name="Postlethwait J."/>
            <person name="Bobe J."/>
            <person name="Montfort J."/>
            <person name="Bouchez O."/>
            <person name="Begum T."/>
            <person name="Mejri S."/>
            <person name="Adams A."/>
            <person name="Chen W.-J."/>
            <person name="Guiguen Y."/>
        </authorList>
    </citation>
    <scope>NUCLEOTIDE SEQUENCE</scope>
    <source>
        <strain evidence="4">YG-15Mar2019-1</strain>
        <tissue evidence="4">Brain</tissue>
    </source>
</reference>